<feature type="domain" description="Integral membrane bound transporter" evidence="7">
    <location>
        <begin position="591"/>
        <end position="716"/>
    </location>
</feature>
<dbReference type="AlphaFoldDB" id="A0A8I2ZPC5"/>
<proteinExistence type="predicted"/>
<dbReference type="GO" id="GO:0016020">
    <property type="term" value="C:membrane"/>
    <property type="evidence" value="ECO:0007669"/>
    <property type="project" value="UniProtKB-SubCell"/>
</dbReference>
<keyword evidence="4 6" id="KW-0472">Membrane</keyword>
<accession>A0A8I2ZPC5</accession>
<feature type="transmembrane region" description="Helical" evidence="6">
    <location>
        <begin position="699"/>
        <end position="721"/>
    </location>
</feature>
<organism evidence="8 9">
    <name type="scientific">Verticillium longisporum</name>
    <name type="common">Verticillium dahliae var. longisporum</name>
    <dbReference type="NCBI Taxonomy" id="100787"/>
    <lineage>
        <taxon>Eukaryota</taxon>
        <taxon>Fungi</taxon>
        <taxon>Dikarya</taxon>
        <taxon>Ascomycota</taxon>
        <taxon>Pezizomycotina</taxon>
        <taxon>Sordariomycetes</taxon>
        <taxon>Hypocreomycetidae</taxon>
        <taxon>Glomerellales</taxon>
        <taxon>Plectosphaerellaceae</taxon>
        <taxon>Verticillium</taxon>
    </lineage>
</organism>
<feature type="transmembrane region" description="Helical" evidence="6">
    <location>
        <begin position="599"/>
        <end position="615"/>
    </location>
</feature>
<evidence type="ECO:0000256" key="1">
    <source>
        <dbReference type="ARBA" id="ARBA00004141"/>
    </source>
</evidence>
<evidence type="ECO:0000313" key="9">
    <source>
        <dbReference type="Proteomes" id="UP000689129"/>
    </source>
</evidence>
<feature type="compositionally biased region" description="Polar residues" evidence="5">
    <location>
        <begin position="332"/>
        <end position="341"/>
    </location>
</feature>
<feature type="compositionally biased region" description="Low complexity" evidence="5">
    <location>
        <begin position="907"/>
        <end position="924"/>
    </location>
</feature>
<feature type="transmembrane region" description="Helical" evidence="6">
    <location>
        <begin position="568"/>
        <end position="587"/>
    </location>
</feature>
<evidence type="ECO:0000256" key="2">
    <source>
        <dbReference type="ARBA" id="ARBA00022692"/>
    </source>
</evidence>
<evidence type="ECO:0000256" key="3">
    <source>
        <dbReference type="ARBA" id="ARBA00022989"/>
    </source>
</evidence>
<feature type="transmembrane region" description="Helical" evidence="6">
    <location>
        <begin position="78"/>
        <end position="101"/>
    </location>
</feature>
<reference evidence="8" key="1">
    <citation type="journal article" date="2021" name="Mol. Plant Pathol.">
        <title>A 20-kb lineage-specific genomic region tames virulence in pathogenic amphidiploid Verticillium longisporum.</title>
        <authorList>
            <person name="Harting R."/>
            <person name="Starke J."/>
            <person name="Kusch H."/>
            <person name="Poggeler S."/>
            <person name="Maurus I."/>
            <person name="Schluter R."/>
            <person name="Landesfeind M."/>
            <person name="Bulla I."/>
            <person name="Nowrousian M."/>
            <person name="de Jonge R."/>
            <person name="Stahlhut G."/>
            <person name="Hoff K.J."/>
            <person name="Asshauer K.P."/>
            <person name="Thurmer A."/>
            <person name="Stanke M."/>
            <person name="Daniel R."/>
            <person name="Morgenstern B."/>
            <person name="Thomma B.P.H.J."/>
            <person name="Kronstad J.W."/>
            <person name="Braus-Stromeyer S.A."/>
            <person name="Braus G.H."/>
        </authorList>
    </citation>
    <scope>NUCLEOTIDE SEQUENCE</scope>
    <source>
        <strain evidence="8">Vl32</strain>
    </source>
</reference>
<evidence type="ECO:0000256" key="6">
    <source>
        <dbReference type="SAM" id="Phobius"/>
    </source>
</evidence>
<name>A0A8I2ZPC5_VERLO</name>
<protein>
    <recommendedName>
        <fullName evidence="7">Integral membrane bound transporter domain-containing protein</fullName>
    </recommendedName>
</protein>
<dbReference type="EMBL" id="JAEMWZ010000131">
    <property type="protein sequence ID" value="KAG7134698.1"/>
    <property type="molecule type" value="Genomic_DNA"/>
</dbReference>
<feature type="region of interest" description="Disordered" evidence="5">
    <location>
        <begin position="894"/>
        <end position="929"/>
    </location>
</feature>
<evidence type="ECO:0000313" key="8">
    <source>
        <dbReference type="EMBL" id="KAG7134698.1"/>
    </source>
</evidence>
<dbReference type="PANTHER" id="PTHR47804">
    <property type="entry name" value="60S RIBOSOMAL PROTEIN L19"/>
    <property type="match status" value="1"/>
</dbReference>
<comment type="subcellular location">
    <subcellularLocation>
        <location evidence="1">Membrane</location>
        <topology evidence="1">Multi-pass membrane protein</topology>
    </subcellularLocation>
</comment>
<evidence type="ECO:0000256" key="4">
    <source>
        <dbReference type="ARBA" id="ARBA00023136"/>
    </source>
</evidence>
<feature type="transmembrane region" description="Helical" evidence="6">
    <location>
        <begin position="627"/>
        <end position="654"/>
    </location>
</feature>
<feature type="region of interest" description="Disordered" evidence="5">
    <location>
        <begin position="489"/>
        <end position="523"/>
    </location>
</feature>
<comment type="caution">
    <text evidence="8">The sequence shown here is derived from an EMBL/GenBank/DDBJ whole genome shotgun (WGS) entry which is preliminary data.</text>
</comment>
<feature type="transmembrane region" description="Helical" evidence="6">
    <location>
        <begin position="49"/>
        <end position="72"/>
    </location>
</feature>
<evidence type="ECO:0000259" key="7">
    <source>
        <dbReference type="Pfam" id="PF13515"/>
    </source>
</evidence>
<feature type="region of interest" description="Disordered" evidence="5">
    <location>
        <begin position="1"/>
        <end position="29"/>
    </location>
</feature>
<dbReference type="Proteomes" id="UP000689129">
    <property type="component" value="Unassembled WGS sequence"/>
</dbReference>
<keyword evidence="3 6" id="KW-1133">Transmembrane helix</keyword>
<feature type="region of interest" description="Disordered" evidence="5">
    <location>
        <begin position="320"/>
        <end position="341"/>
    </location>
</feature>
<dbReference type="OrthoDB" id="68611at2759"/>
<dbReference type="InterPro" id="IPR052430">
    <property type="entry name" value="IVT-Associated"/>
</dbReference>
<feature type="transmembrane region" description="Helical" evidence="6">
    <location>
        <begin position="145"/>
        <end position="163"/>
    </location>
</feature>
<dbReference type="InterPro" id="IPR049453">
    <property type="entry name" value="Memb_transporter_dom"/>
</dbReference>
<feature type="transmembrane region" description="Helical" evidence="6">
    <location>
        <begin position="108"/>
        <end position="125"/>
    </location>
</feature>
<evidence type="ECO:0000256" key="5">
    <source>
        <dbReference type="SAM" id="MobiDB-lite"/>
    </source>
</evidence>
<dbReference type="Pfam" id="PF13515">
    <property type="entry name" value="FUSC_2"/>
    <property type="match status" value="1"/>
</dbReference>
<gene>
    <name evidence="8" type="ORF">HYQ45_007360</name>
</gene>
<dbReference type="PANTHER" id="PTHR47804:SF1">
    <property type="entry name" value="DUF2421 DOMAIN-CONTAINING PROTEIN"/>
    <property type="match status" value="1"/>
</dbReference>
<sequence length="983" mass="109131">MSTSNHSQWPPKRPSKRNKLRNGTVIIPGTGERSHRQFTLRNPSLDNDLLIAFCAIGYAQIISMLSMGLSVLGNEVGFQVLSHVMILIICIGFGLGFVGWIKQRMNSPLVNVGCTLASIAIITIVTKEEAVQGGYLSSIKVVQVFKILVMGVSITALVNILAWRTSARAGLRSTMNTSAESLGDLLAMIARGFLNGTEEELSSGDYTRMDKDFKASYTKMTTNLREAKLEHYILGRETIYKMDREVVRCFEVLAQSIGGLRSAAETQFALLKELPQDGPNSIQSPGGTVIYSPTLTRAMSQYLKNTRDKAATLAAIEESEELEMEDRASAEEGSNCSSATPLTPFRAPSEIFELFIALLGPSMKSLAYTLSEILRDPTFGPPPKYDISINENFRQSLKDALGVYNDTRTSALRDLYKSIELGRARTEKIQADIEEVAAACGHFSFSLQNVAEDIDAYLTVLEDLKYARANSGHTWRWLKFWKQWEKPAVKPDPNDPDQEALLQPSAAEETPIRPVRKSGMPSGMPAEMMNRRDTFNWDASPDASSFLRSFSQWCLKAMRFLARDDIRFGIKVGLGAMLWAMLAFLPATRPIYKHWRGEWGLLSFMIVTSMTVGAANTTGTARSLGTLFGGCFALIFWAVSQGNGVVLAFSGWALKNPPLGRTTLLAWNVTVLYAYSLSQKVDDDDDDEGGLNPMMGEIVYHRLVSVNLGILWGIIVCRMIWPISGRRKFQEGLTILYVQLGLIWRRGPLAILLNSDSTRSYMRAGEEKAVQRYALKLDALRASAKSEFELRGPFPDDAYARIMQSTLRIVDGFHAMRLVTSKRGSLSAGERALLLHTAAERAQLCDRICHVFQVLASCFMLEYPLTDAIPSVEGTKDRLLGKIYQFRREHQPSLAAVKEDDQEDDAGVNNNDSTNGNGNRNGNGKAKLKPPKLELHVTAEEKDYALLYAYTLVTAQVAHELQCVQKEMEGLFGVLNDESLLLR</sequence>
<keyword evidence="2 6" id="KW-0812">Transmembrane</keyword>